<protein>
    <submittedName>
        <fullName evidence="3">Insulinase family protein</fullName>
    </submittedName>
</protein>
<sequence>MLNRLVAPPVQPLASITLPAADVLSLPNGSRLHILRNAAQPVIRLQVVFRAGKWYDTTPGASVLTARMLLEGTRTRTARQIADEVAFFGASLECEQGFDRATLTLYCLARHLDQLLPVVADVLTEPTFPETELAQLKARTIQNVRIERQKTSYLAAERFSRNLFGADNPYGVVFQEETFQAIPRETLQAFFQQGYSFADAEIFLCGDVGPTQQQAVQAALGSIGSASDLRNEAHTQTSTSSVPLAVDYVTVPESIQSSIRIGRLWPSPAHPDTHWLQVLVKVLGGYFGSRLMKNIREDKGFTYGIYASVTPREHATSFVIGTDVNAASTAAAIQEIRHELQLLQDEAIPAEELQTVKNYMAGKFANELSTVFEQCDKYKSTVFLGLPASYYTDFVQQIQRVTASELQQLAQQYLQADTMLEVVAGPRK</sequence>
<accession>A0ABS0L2C9</accession>
<evidence type="ECO:0000313" key="3">
    <source>
        <dbReference type="EMBL" id="MBG8554274.1"/>
    </source>
</evidence>
<dbReference type="Gene3D" id="3.30.830.10">
    <property type="entry name" value="Metalloenzyme, LuxS/M16 peptidase-like"/>
    <property type="match status" value="2"/>
</dbReference>
<dbReference type="InterPro" id="IPR007863">
    <property type="entry name" value="Peptidase_M16_C"/>
</dbReference>
<organism evidence="3 4">
    <name type="scientific">Hymenobacter guriensis</name>
    <dbReference type="NCBI Taxonomy" id="2793065"/>
    <lineage>
        <taxon>Bacteria</taxon>
        <taxon>Pseudomonadati</taxon>
        <taxon>Bacteroidota</taxon>
        <taxon>Cytophagia</taxon>
        <taxon>Cytophagales</taxon>
        <taxon>Hymenobacteraceae</taxon>
        <taxon>Hymenobacter</taxon>
    </lineage>
</organism>
<reference evidence="3 4" key="1">
    <citation type="submission" date="2020-11" db="EMBL/GenBank/DDBJ databases">
        <title>Hymenobacter sp.</title>
        <authorList>
            <person name="Kim M.K."/>
        </authorList>
    </citation>
    <scope>NUCLEOTIDE SEQUENCE [LARGE SCALE GENOMIC DNA]</scope>
    <source>
        <strain evidence="3 4">BT594</strain>
    </source>
</reference>
<dbReference type="PANTHER" id="PTHR11851:SF224">
    <property type="entry name" value="PROCESSING PROTEASE"/>
    <property type="match status" value="1"/>
</dbReference>
<dbReference type="InterPro" id="IPR011249">
    <property type="entry name" value="Metalloenz_LuxS/M16"/>
</dbReference>
<dbReference type="EMBL" id="JADWYK010000006">
    <property type="protein sequence ID" value="MBG8554274.1"/>
    <property type="molecule type" value="Genomic_DNA"/>
</dbReference>
<dbReference type="Pfam" id="PF00675">
    <property type="entry name" value="Peptidase_M16"/>
    <property type="match status" value="1"/>
</dbReference>
<feature type="domain" description="Peptidase M16 N-terminal" evidence="1">
    <location>
        <begin position="38"/>
        <end position="142"/>
    </location>
</feature>
<evidence type="ECO:0000259" key="2">
    <source>
        <dbReference type="Pfam" id="PF05193"/>
    </source>
</evidence>
<dbReference type="RefSeq" id="WP_196955292.1">
    <property type="nucleotide sequence ID" value="NZ_JADWYK010000006.1"/>
</dbReference>
<dbReference type="Pfam" id="PF05193">
    <property type="entry name" value="Peptidase_M16_C"/>
    <property type="match status" value="1"/>
</dbReference>
<feature type="domain" description="Peptidase M16 C-terminal" evidence="2">
    <location>
        <begin position="182"/>
        <end position="358"/>
    </location>
</feature>
<evidence type="ECO:0000313" key="4">
    <source>
        <dbReference type="Proteomes" id="UP000601099"/>
    </source>
</evidence>
<proteinExistence type="predicted"/>
<dbReference type="InterPro" id="IPR011765">
    <property type="entry name" value="Pept_M16_N"/>
</dbReference>
<dbReference type="Proteomes" id="UP000601099">
    <property type="component" value="Unassembled WGS sequence"/>
</dbReference>
<gene>
    <name evidence="3" type="ORF">I5L79_11995</name>
</gene>
<keyword evidence="4" id="KW-1185">Reference proteome</keyword>
<dbReference type="InterPro" id="IPR050361">
    <property type="entry name" value="MPP/UQCRC_Complex"/>
</dbReference>
<dbReference type="PANTHER" id="PTHR11851">
    <property type="entry name" value="METALLOPROTEASE"/>
    <property type="match status" value="1"/>
</dbReference>
<evidence type="ECO:0000259" key="1">
    <source>
        <dbReference type="Pfam" id="PF00675"/>
    </source>
</evidence>
<dbReference type="SUPFAM" id="SSF63411">
    <property type="entry name" value="LuxS/MPP-like metallohydrolase"/>
    <property type="match status" value="2"/>
</dbReference>
<name>A0ABS0L2C9_9BACT</name>
<comment type="caution">
    <text evidence="3">The sequence shown here is derived from an EMBL/GenBank/DDBJ whole genome shotgun (WGS) entry which is preliminary data.</text>
</comment>